<evidence type="ECO:0000256" key="1">
    <source>
        <dbReference type="SAM" id="SignalP"/>
    </source>
</evidence>
<evidence type="ECO:0000313" key="2">
    <source>
        <dbReference type="EMBL" id="ATC64759.1"/>
    </source>
</evidence>
<dbReference type="OrthoDB" id="9811740at2"/>
<dbReference type="PANTHER" id="PTHR31891">
    <property type="entry name" value="FORMAMIDASE C869.04-RELATED"/>
    <property type="match status" value="1"/>
</dbReference>
<keyword evidence="1" id="KW-0732">Signal</keyword>
<reference evidence="2 3" key="1">
    <citation type="submission" date="2017-09" db="EMBL/GenBank/DDBJ databases">
        <title>Complete genome sequence of Verrucomicrobial strain HZ-65, isolated from freshwater.</title>
        <authorList>
            <person name="Choi A."/>
        </authorList>
    </citation>
    <scope>NUCLEOTIDE SEQUENCE [LARGE SCALE GENOMIC DNA]</scope>
    <source>
        <strain evidence="2 3">HZ-65</strain>
    </source>
</reference>
<dbReference type="Pfam" id="PF03069">
    <property type="entry name" value="FmdA_AmdA"/>
    <property type="match status" value="2"/>
</dbReference>
<dbReference type="KEGG" id="vbh:CMV30_12735"/>
<dbReference type="Gene3D" id="3.10.28.20">
    <property type="entry name" value="Acetamidase/Formamidase-like domains"/>
    <property type="match status" value="1"/>
</dbReference>
<dbReference type="RefSeq" id="WP_096056390.1">
    <property type="nucleotide sequence ID" value="NZ_CP023344.1"/>
</dbReference>
<name>A0A290Q7Y6_9BACT</name>
<evidence type="ECO:0000313" key="3">
    <source>
        <dbReference type="Proteomes" id="UP000217265"/>
    </source>
</evidence>
<sequence>MSTLRHLLTASALAVSAIGLHAQPSPALDPKPWSPTKKQAPRIDHHVKATPQNLAWGWLGSDAQPVYRVKSGDIVQIDTISMGGMRDDNYQEFVKKLGLSLEHPVIQEMVAARLQVPPSGLPAGTGGHMLTGPVYIEGAEPGDTLEVRIWDNKFRVPYGNNGAGPGSGGLPELLAAREAKIYTYDYTKGWANFNDDIKVPLEPFMGVMGVAPDPATAKRVGSRAPGNFGGNIDLRDLVPGSRMFVPVHVKGAFYFTGDAHAAQGDGEITGPAIETCMTTVQQFIVHKGKKIKTPWFETPTHYIVMGLNTDLDAAMKMAMQETIDWLVENKGLTKFEAYSLASVAVSYRNTVIVNGNLGMHGMIPKSLWIKDKTPYWYD</sequence>
<gene>
    <name evidence="2" type="ORF">CMV30_12735</name>
</gene>
<proteinExistence type="predicted"/>
<dbReference type="InterPro" id="IPR004304">
    <property type="entry name" value="FmdA_AmdA"/>
</dbReference>
<organism evidence="2 3">
    <name type="scientific">Nibricoccus aquaticus</name>
    <dbReference type="NCBI Taxonomy" id="2576891"/>
    <lineage>
        <taxon>Bacteria</taxon>
        <taxon>Pseudomonadati</taxon>
        <taxon>Verrucomicrobiota</taxon>
        <taxon>Opitutia</taxon>
        <taxon>Opitutales</taxon>
        <taxon>Opitutaceae</taxon>
        <taxon>Nibricoccus</taxon>
    </lineage>
</organism>
<dbReference type="AlphaFoldDB" id="A0A290Q7Y6"/>
<protein>
    <submittedName>
        <fullName evidence="2">Acetamidase</fullName>
    </submittedName>
</protein>
<dbReference type="SUPFAM" id="SSF141130">
    <property type="entry name" value="Acetamidase/Formamidase-like"/>
    <property type="match status" value="1"/>
</dbReference>
<dbReference type="Gene3D" id="2.60.120.580">
    <property type="entry name" value="Acetamidase/Formamidase-like domains"/>
    <property type="match status" value="2"/>
</dbReference>
<dbReference type="GO" id="GO:0016811">
    <property type="term" value="F:hydrolase activity, acting on carbon-nitrogen (but not peptide) bonds, in linear amides"/>
    <property type="evidence" value="ECO:0007669"/>
    <property type="project" value="InterPro"/>
</dbReference>
<dbReference type="PANTHER" id="PTHR31891:SF1">
    <property type="entry name" value="FORMAMIDASE C869.04-RELATED"/>
    <property type="match status" value="1"/>
</dbReference>
<dbReference type="EMBL" id="CP023344">
    <property type="protein sequence ID" value="ATC64759.1"/>
    <property type="molecule type" value="Genomic_DNA"/>
</dbReference>
<dbReference type="Proteomes" id="UP000217265">
    <property type="component" value="Chromosome"/>
</dbReference>
<keyword evidence="3" id="KW-1185">Reference proteome</keyword>
<accession>A0A290Q7Y6</accession>
<feature type="chain" id="PRO_5012245299" evidence="1">
    <location>
        <begin position="23"/>
        <end position="378"/>
    </location>
</feature>
<feature type="signal peptide" evidence="1">
    <location>
        <begin position="1"/>
        <end position="22"/>
    </location>
</feature>